<feature type="transmembrane region" description="Helical" evidence="3">
    <location>
        <begin position="94"/>
        <end position="111"/>
    </location>
</feature>
<evidence type="ECO:0000256" key="2">
    <source>
        <dbReference type="SAM" id="Coils"/>
    </source>
</evidence>
<proteinExistence type="predicted"/>
<keyword evidence="6" id="KW-1185">Reference proteome</keyword>
<evidence type="ECO:0000313" key="6">
    <source>
        <dbReference type="Proteomes" id="UP000190285"/>
    </source>
</evidence>
<dbReference type="Proteomes" id="UP000190285">
    <property type="component" value="Unassembled WGS sequence"/>
</dbReference>
<keyword evidence="2" id="KW-0175">Coiled coil</keyword>
<dbReference type="Pfam" id="PF01381">
    <property type="entry name" value="HTH_3"/>
    <property type="match status" value="1"/>
</dbReference>
<dbReference type="PANTHER" id="PTHR46558:SF13">
    <property type="entry name" value="HTH-TYPE TRANSCRIPTIONAL REGULATOR IMMR"/>
    <property type="match status" value="1"/>
</dbReference>
<dbReference type="RefSeq" id="WP_079496018.1">
    <property type="nucleotide sequence ID" value="NZ_FUZT01000028.1"/>
</dbReference>
<keyword evidence="3" id="KW-0812">Transmembrane</keyword>
<protein>
    <submittedName>
        <fullName evidence="5">DNA-binding transcriptional regulator, XRE-family HTH domain</fullName>
    </submittedName>
</protein>
<dbReference type="Gene3D" id="1.10.260.40">
    <property type="entry name" value="lambda repressor-like DNA-binding domains"/>
    <property type="match status" value="1"/>
</dbReference>
<evidence type="ECO:0000259" key="4">
    <source>
        <dbReference type="PROSITE" id="PS50943"/>
    </source>
</evidence>
<dbReference type="CDD" id="cd00093">
    <property type="entry name" value="HTH_XRE"/>
    <property type="match status" value="1"/>
</dbReference>
<evidence type="ECO:0000313" key="5">
    <source>
        <dbReference type="EMBL" id="SKC92314.1"/>
    </source>
</evidence>
<dbReference type="PANTHER" id="PTHR46558">
    <property type="entry name" value="TRACRIPTIONAL REGULATORY PROTEIN-RELATED-RELATED"/>
    <property type="match status" value="1"/>
</dbReference>
<reference evidence="5 6" key="1">
    <citation type="submission" date="2017-02" db="EMBL/GenBank/DDBJ databases">
        <authorList>
            <person name="Peterson S.W."/>
        </authorList>
    </citation>
    <scope>NUCLEOTIDE SEQUENCE [LARGE SCALE GENOMIC DNA]</scope>
    <source>
        <strain evidence="5 6">M1</strain>
    </source>
</reference>
<evidence type="ECO:0000256" key="1">
    <source>
        <dbReference type="ARBA" id="ARBA00023125"/>
    </source>
</evidence>
<dbReference type="InterPro" id="IPR010982">
    <property type="entry name" value="Lambda_DNA-bd_dom_sf"/>
</dbReference>
<feature type="domain" description="HTH cro/C1-type" evidence="4">
    <location>
        <begin position="7"/>
        <end position="61"/>
    </location>
</feature>
<dbReference type="SMART" id="SM00530">
    <property type="entry name" value="HTH_XRE"/>
    <property type="match status" value="1"/>
</dbReference>
<sequence>MSLSIRLQELRKKANLSQEELAEKLELSRQAISKWESEQSKPDINNIIKLSEIYNVSTDYILKGPEMADNLENDVRQENDTILGGTNRKFVHGIIWYILGIFGMASLYILIRYTF</sequence>
<dbReference type="PROSITE" id="PS50943">
    <property type="entry name" value="HTH_CROC1"/>
    <property type="match status" value="1"/>
</dbReference>
<keyword evidence="3" id="KW-0472">Membrane</keyword>
<feature type="coiled-coil region" evidence="2">
    <location>
        <begin position="7"/>
        <end position="38"/>
    </location>
</feature>
<organism evidence="5 6">
    <name type="scientific">Maledivibacter halophilus</name>
    <dbReference type="NCBI Taxonomy" id="36842"/>
    <lineage>
        <taxon>Bacteria</taxon>
        <taxon>Bacillati</taxon>
        <taxon>Bacillota</taxon>
        <taxon>Clostridia</taxon>
        <taxon>Peptostreptococcales</taxon>
        <taxon>Caminicellaceae</taxon>
        <taxon>Maledivibacter</taxon>
    </lineage>
</organism>
<dbReference type="STRING" id="36842.SAMN02194393_05460"/>
<keyword evidence="1 5" id="KW-0238">DNA-binding</keyword>
<dbReference type="AlphaFoldDB" id="A0A1T5MW64"/>
<evidence type="ECO:0000256" key="3">
    <source>
        <dbReference type="SAM" id="Phobius"/>
    </source>
</evidence>
<dbReference type="SUPFAM" id="SSF47413">
    <property type="entry name" value="lambda repressor-like DNA-binding domains"/>
    <property type="match status" value="1"/>
</dbReference>
<keyword evidence="3" id="KW-1133">Transmembrane helix</keyword>
<accession>A0A1T5MW64</accession>
<gene>
    <name evidence="5" type="ORF">SAMN02194393_05460</name>
</gene>
<dbReference type="GO" id="GO:0003677">
    <property type="term" value="F:DNA binding"/>
    <property type="evidence" value="ECO:0007669"/>
    <property type="project" value="UniProtKB-KW"/>
</dbReference>
<name>A0A1T5MW64_9FIRM</name>
<dbReference type="OrthoDB" id="9801008at2"/>
<dbReference type="InterPro" id="IPR001387">
    <property type="entry name" value="Cro/C1-type_HTH"/>
</dbReference>
<dbReference type="EMBL" id="FUZT01000028">
    <property type="protein sequence ID" value="SKC92314.1"/>
    <property type="molecule type" value="Genomic_DNA"/>
</dbReference>